<proteinExistence type="predicted"/>
<feature type="region of interest" description="Disordered" evidence="1">
    <location>
        <begin position="268"/>
        <end position="295"/>
    </location>
</feature>
<evidence type="ECO:0000313" key="2">
    <source>
        <dbReference type="EMBL" id="ABQ94274.1"/>
    </source>
</evidence>
<accession>A5WF33</accession>
<protein>
    <submittedName>
        <fullName evidence="2">Uncharacterized protein</fullName>
    </submittedName>
</protein>
<reference evidence="2" key="1">
    <citation type="submission" date="2007-05" db="EMBL/GenBank/DDBJ databases">
        <title>Complete sequence of chromosome of Psychrobacter sp. PRwf-1.</title>
        <authorList>
            <consortium name="US DOE Joint Genome Institute"/>
            <person name="Copeland A."/>
            <person name="Lucas S."/>
            <person name="Lapidus A."/>
            <person name="Barry K."/>
            <person name="Detter J.C."/>
            <person name="Glavina del Rio T."/>
            <person name="Hammon N."/>
            <person name="Israni S."/>
            <person name="Dalin E."/>
            <person name="Tice H."/>
            <person name="Pitluck S."/>
            <person name="Chain P."/>
            <person name="Malfatti S."/>
            <person name="Shin M."/>
            <person name="Vergez L."/>
            <person name="Schmutz J."/>
            <person name="Larimer F."/>
            <person name="Land M."/>
            <person name="Hauser L."/>
            <person name="Kyrpides N."/>
            <person name="Kim E."/>
            <person name="Tiedje J."/>
            <person name="Richardson P."/>
        </authorList>
    </citation>
    <scope>NUCLEOTIDE SEQUENCE [LARGE SCALE GENOMIC DNA]</scope>
    <source>
        <strain evidence="2">PRwf-1</strain>
    </source>
</reference>
<dbReference type="eggNOG" id="ENOG5033EM9">
    <property type="taxonomic scope" value="Bacteria"/>
</dbReference>
<feature type="compositionally biased region" description="Basic and acidic residues" evidence="1">
    <location>
        <begin position="90"/>
        <end position="104"/>
    </location>
</feature>
<feature type="compositionally biased region" description="Acidic residues" evidence="1">
    <location>
        <begin position="284"/>
        <end position="295"/>
    </location>
</feature>
<dbReference type="EMBL" id="CP000713">
    <property type="protein sequence ID" value="ABQ94274.1"/>
    <property type="molecule type" value="Genomic_DNA"/>
</dbReference>
<dbReference type="HOGENOM" id="CLU_942918_0_0_6"/>
<dbReference type="KEGG" id="prw:PsycPRwf_1329"/>
<dbReference type="STRING" id="349106.PsycPRwf_1329"/>
<organism evidence="2">
    <name type="scientific">Psychrobacter sp. (strain PRwf-1)</name>
    <dbReference type="NCBI Taxonomy" id="349106"/>
    <lineage>
        <taxon>Bacteria</taxon>
        <taxon>Pseudomonadati</taxon>
        <taxon>Pseudomonadota</taxon>
        <taxon>Gammaproteobacteria</taxon>
        <taxon>Moraxellales</taxon>
        <taxon>Moraxellaceae</taxon>
        <taxon>Psychrobacter</taxon>
    </lineage>
</organism>
<name>A5WF33_PSYWF</name>
<gene>
    <name evidence="2" type="ordered locus">PsycPRwf_1329</name>
</gene>
<dbReference type="AlphaFoldDB" id="A5WF33"/>
<evidence type="ECO:0000256" key="1">
    <source>
        <dbReference type="SAM" id="MobiDB-lite"/>
    </source>
</evidence>
<sequence length="295" mass="33732">MARVKVPDEVWEAAQALWESEPNISYQEVVEHLQEVYGDKAPSSKSAVYNRAKKYDWTKLPVLDSTPETKKDSQKHRTNEKSSERNGTLKKQENDKNNKVKNEPENQVYRTIINETQKTKQKIVLSTEQRASVIIKHRNRLHNLGALEDAITMLSLDVAENVLNPTPIEVDHVSTGDDDDYRFYDEEEDPIAKKLGVIKSLSFVLGNLTQAQKVIAEQEMPMCGISAEDFKQSEQERRLGALEALAGIDEEERAAREKLHRELQERMQSLTQLEHDPDFFGNGDAEDVELDDLEE</sequence>
<feature type="compositionally biased region" description="Basic and acidic residues" evidence="1">
    <location>
        <begin position="67"/>
        <end position="84"/>
    </location>
</feature>
<feature type="region of interest" description="Disordered" evidence="1">
    <location>
        <begin position="63"/>
        <end position="107"/>
    </location>
</feature>